<dbReference type="GO" id="GO:0008233">
    <property type="term" value="F:peptidase activity"/>
    <property type="evidence" value="ECO:0007669"/>
    <property type="project" value="UniProtKB-KW"/>
</dbReference>
<sequence>MMAEVKIKMKNKELERRSYNFEVRAEETEAGNIITGRPIVYNSRTDLGWFDEIIEPGALNNTDLTDVRFLVNHDTSKIPLARSRRNTANSTMQLTTDNDGLGIQVTLDVENNSEARALYSAVQRGDISGMSFMFGIRDEEWENLDSDHPTRHIKDISTVVEVSAVTFPAYESTEINARCKGALDNARSALDSARQHRGTSVDTDNELALLKAKTEILGGF</sequence>
<accession>A0A415G8A3</accession>
<dbReference type="GO" id="GO:0006508">
    <property type="term" value="P:proteolysis"/>
    <property type="evidence" value="ECO:0007669"/>
    <property type="project" value="UniProtKB-KW"/>
</dbReference>
<keyword evidence="1" id="KW-1188">Viral release from host cell</keyword>
<dbReference type="NCBIfam" id="TIGR01543">
    <property type="entry name" value="proheadase_HK97"/>
    <property type="match status" value="1"/>
</dbReference>
<evidence type="ECO:0000259" key="4">
    <source>
        <dbReference type="Pfam" id="PF04586"/>
    </source>
</evidence>
<dbReference type="AlphaFoldDB" id="A0A415G8A3"/>
<evidence type="ECO:0000256" key="1">
    <source>
        <dbReference type="ARBA" id="ARBA00022612"/>
    </source>
</evidence>
<reference evidence="5 6" key="1">
    <citation type="submission" date="2018-08" db="EMBL/GenBank/DDBJ databases">
        <title>A genome reference for cultivated species of the human gut microbiota.</title>
        <authorList>
            <person name="Zou Y."/>
            <person name="Xue W."/>
            <person name="Luo G."/>
        </authorList>
    </citation>
    <scope>NUCLEOTIDE SEQUENCE [LARGE SCALE GENOMIC DNA]</scope>
    <source>
        <strain evidence="5 6">AF45-14BH</strain>
    </source>
</reference>
<evidence type="ECO:0000313" key="6">
    <source>
        <dbReference type="Proteomes" id="UP000283497"/>
    </source>
</evidence>
<evidence type="ECO:0000256" key="2">
    <source>
        <dbReference type="ARBA" id="ARBA00022670"/>
    </source>
</evidence>
<comment type="caution">
    <text evidence="5">The sequence shown here is derived from an EMBL/GenBank/DDBJ whole genome shotgun (WGS) entry which is preliminary data.</text>
</comment>
<proteinExistence type="predicted"/>
<feature type="domain" description="Prohead serine protease" evidence="4">
    <location>
        <begin position="20"/>
        <end position="180"/>
    </location>
</feature>
<keyword evidence="2 5" id="KW-0645">Protease</keyword>
<evidence type="ECO:0000256" key="3">
    <source>
        <dbReference type="ARBA" id="ARBA00022801"/>
    </source>
</evidence>
<gene>
    <name evidence="5" type="ORF">DW068_05920</name>
</gene>
<dbReference type="EMBL" id="QRNJ01000018">
    <property type="protein sequence ID" value="RHK39909.1"/>
    <property type="molecule type" value="Genomic_DNA"/>
</dbReference>
<dbReference type="Pfam" id="PF04586">
    <property type="entry name" value="Peptidase_S78"/>
    <property type="match status" value="1"/>
</dbReference>
<organism evidence="5 6">
    <name type="scientific">Anaerobutyricum hallii</name>
    <dbReference type="NCBI Taxonomy" id="39488"/>
    <lineage>
        <taxon>Bacteria</taxon>
        <taxon>Bacillati</taxon>
        <taxon>Bacillota</taxon>
        <taxon>Clostridia</taxon>
        <taxon>Lachnospirales</taxon>
        <taxon>Lachnospiraceae</taxon>
        <taxon>Anaerobutyricum</taxon>
    </lineage>
</organism>
<dbReference type="Proteomes" id="UP000283497">
    <property type="component" value="Unassembled WGS sequence"/>
</dbReference>
<evidence type="ECO:0000313" key="5">
    <source>
        <dbReference type="EMBL" id="RHK39909.1"/>
    </source>
</evidence>
<dbReference type="InterPro" id="IPR054613">
    <property type="entry name" value="Peptidase_S78_dom"/>
</dbReference>
<name>A0A415G8A3_9FIRM</name>
<protein>
    <submittedName>
        <fullName evidence="5">HK97 family phage prohead protease</fullName>
    </submittedName>
</protein>
<dbReference type="InterPro" id="IPR006433">
    <property type="entry name" value="Prohead_protease"/>
</dbReference>
<keyword evidence="3" id="KW-0378">Hydrolase</keyword>